<feature type="domain" description="O-antigen ligase-related" evidence="6">
    <location>
        <begin position="65"/>
        <end position="216"/>
    </location>
</feature>
<evidence type="ECO:0000256" key="4">
    <source>
        <dbReference type="ARBA" id="ARBA00023136"/>
    </source>
</evidence>
<reference evidence="8" key="1">
    <citation type="journal article" date="2019" name="Int. J. Syst. Evol. Microbiol.">
        <title>The Global Catalogue of Microorganisms (GCM) 10K type strain sequencing project: providing services to taxonomists for standard genome sequencing and annotation.</title>
        <authorList>
            <consortium name="The Broad Institute Genomics Platform"/>
            <consortium name="The Broad Institute Genome Sequencing Center for Infectious Disease"/>
            <person name="Wu L."/>
            <person name="Ma J."/>
        </authorList>
    </citation>
    <scope>NUCLEOTIDE SEQUENCE [LARGE SCALE GENOMIC DNA]</scope>
    <source>
        <strain evidence="8">JCM 17727</strain>
    </source>
</reference>
<evidence type="ECO:0000256" key="1">
    <source>
        <dbReference type="ARBA" id="ARBA00004141"/>
    </source>
</evidence>
<organism evidence="7 8">
    <name type="scientific">Kangiella taiwanensis</name>
    <dbReference type="NCBI Taxonomy" id="1079179"/>
    <lineage>
        <taxon>Bacteria</taxon>
        <taxon>Pseudomonadati</taxon>
        <taxon>Pseudomonadota</taxon>
        <taxon>Gammaproteobacteria</taxon>
        <taxon>Kangiellales</taxon>
        <taxon>Kangiellaceae</taxon>
        <taxon>Kangiella</taxon>
    </lineage>
</organism>
<accession>A0ABP8I0H9</accession>
<dbReference type="InterPro" id="IPR051533">
    <property type="entry name" value="WaaL-like"/>
</dbReference>
<dbReference type="Proteomes" id="UP001501294">
    <property type="component" value="Unassembled WGS sequence"/>
</dbReference>
<dbReference type="InterPro" id="IPR007016">
    <property type="entry name" value="O-antigen_ligase-rel_domated"/>
</dbReference>
<comment type="subcellular location">
    <subcellularLocation>
        <location evidence="1">Membrane</location>
        <topology evidence="1">Multi-pass membrane protein</topology>
    </subcellularLocation>
</comment>
<evidence type="ECO:0000256" key="5">
    <source>
        <dbReference type="SAM" id="Phobius"/>
    </source>
</evidence>
<feature type="transmembrane region" description="Helical" evidence="5">
    <location>
        <begin position="30"/>
        <end position="49"/>
    </location>
</feature>
<name>A0ABP8I0H9_9GAMM</name>
<evidence type="ECO:0000256" key="2">
    <source>
        <dbReference type="ARBA" id="ARBA00022692"/>
    </source>
</evidence>
<protein>
    <recommendedName>
        <fullName evidence="6">O-antigen ligase-related domain-containing protein</fullName>
    </recommendedName>
</protein>
<dbReference type="Pfam" id="PF04932">
    <property type="entry name" value="Wzy_C"/>
    <property type="match status" value="1"/>
</dbReference>
<dbReference type="PANTHER" id="PTHR37422:SF13">
    <property type="entry name" value="LIPOPOLYSACCHARIDE BIOSYNTHESIS PROTEIN PA4999-RELATED"/>
    <property type="match status" value="1"/>
</dbReference>
<dbReference type="EMBL" id="BAABFU010000002">
    <property type="protein sequence ID" value="GAA4348848.1"/>
    <property type="molecule type" value="Genomic_DNA"/>
</dbReference>
<comment type="caution">
    <text evidence="7">The sequence shown here is derived from an EMBL/GenBank/DDBJ whole genome shotgun (WGS) entry which is preliminary data.</text>
</comment>
<proteinExistence type="predicted"/>
<dbReference type="PANTHER" id="PTHR37422">
    <property type="entry name" value="TEICHURONIC ACID BIOSYNTHESIS PROTEIN TUAE"/>
    <property type="match status" value="1"/>
</dbReference>
<gene>
    <name evidence="7" type="ORF">GCM10023150_12650</name>
</gene>
<feature type="transmembrane region" description="Helical" evidence="5">
    <location>
        <begin position="209"/>
        <end position="230"/>
    </location>
</feature>
<sequence>MAIPLLFFEGAISTILAGKNIVGEMFSGNFANNVFGNSASMLFILFLCLARQNQGLVSRVSLIVTSLLCLVIVLMTDVRAALLASIIGSIIVLVYNYLTAFRVLVATGVLVTCLGFFLFHDKEILGYMYTTYNSVEIIINAGYANNDLAIDPTNSSMLTRIAIWKGTIMMILDNNLLGIGTGQWNYLKSEYGIPFNVLLDTHNDYLNYLVQYGVISGSVLIFMFFLLPIIKMLNFKSKINYANEYYIALMVFGVTCLTNANTNKHQVMMLFLVLLLLGRMKEEKTKQIT</sequence>
<keyword evidence="2 5" id="KW-0812">Transmembrane</keyword>
<evidence type="ECO:0000259" key="6">
    <source>
        <dbReference type="Pfam" id="PF04932"/>
    </source>
</evidence>
<evidence type="ECO:0000313" key="8">
    <source>
        <dbReference type="Proteomes" id="UP001501294"/>
    </source>
</evidence>
<feature type="transmembrane region" description="Helical" evidence="5">
    <location>
        <begin position="242"/>
        <end position="260"/>
    </location>
</feature>
<feature type="transmembrane region" description="Helical" evidence="5">
    <location>
        <begin position="103"/>
        <end position="120"/>
    </location>
</feature>
<feature type="transmembrane region" description="Helical" evidence="5">
    <location>
        <begin position="56"/>
        <end position="74"/>
    </location>
</feature>
<evidence type="ECO:0000313" key="7">
    <source>
        <dbReference type="EMBL" id="GAA4348848.1"/>
    </source>
</evidence>
<keyword evidence="3 5" id="KW-1133">Transmembrane helix</keyword>
<keyword evidence="8" id="KW-1185">Reference proteome</keyword>
<evidence type="ECO:0000256" key="3">
    <source>
        <dbReference type="ARBA" id="ARBA00022989"/>
    </source>
</evidence>
<keyword evidence="4 5" id="KW-0472">Membrane</keyword>